<accession>A0ABQ9IHS4</accession>
<reference evidence="1 2" key="1">
    <citation type="submission" date="2023-02" db="EMBL/GenBank/DDBJ databases">
        <title>LHISI_Scaffold_Assembly.</title>
        <authorList>
            <person name="Stuart O.P."/>
            <person name="Cleave R."/>
            <person name="Magrath M.J.L."/>
            <person name="Mikheyev A.S."/>
        </authorList>
    </citation>
    <scope>NUCLEOTIDE SEQUENCE [LARGE SCALE GENOMIC DNA]</scope>
    <source>
        <strain evidence="1">Daus_M_001</strain>
        <tissue evidence="1">Leg muscle</tissue>
    </source>
</reference>
<evidence type="ECO:0000313" key="1">
    <source>
        <dbReference type="EMBL" id="KAJ8895388.1"/>
    </source>
</evidence>
<name>A0ABQ9IHS4_9NEOP</name>
<dbReference type="EMBL" id="JARBHB010000001">
    <property type="protein sequence ID" value="KAJ8895388.1"/>
    <property type="molecule type" value="Genomic_DNA"/>
</dbReference>
<evidence type="ECO:0000313" key="2">
    <source>
        <dbReference type="Proteomes" id="UP001159363"/>
    </source>
</evidence>
<organism evidence="1 2">
    <name type="scientific">Dryococelus australis</name>
    <dbReference type="NCBI Taxonomy" id="614101"/>
    <lineage>
        <taxon>Eukaryota</taxon>
        <taxon>Metazoa</taxon>
        <taxon>Ecdysozoa</taxon>
        <taxon>Arthropoda</taxon>
        <taxon>Hexapoda</taxon>
        <taxon>Insecta</taxon>
        <taxon>Pterygota</taxon>
        <taxon>Neoptera</taxon>
        <taxon>Polyneoptera</taxon>
        <taxon>Phasmatodea</taxon>
        <taxon>Verophasmatodea</taxon>
        <taxon>Anareolatae</taxon>
        <taxon>Phasmatidae</taxon>
        <taxon>Eurycanthinae</taxon>
        <taxon>Dryococelus</taxon>
    </lineage>
</organism>
<keyword evidence="2" id="KW-1185">Reference proteome</keyword>
<dbReference type="Proteomes" id="UP001159363">
    <property type="component" value="Chromosome 1"/>
</dbReference>
<comment type="caution">
    <text evidence="1">The sequence shown here is derived from an EMBL/GenBank/DDBJ whole genome shotgun (WGS) entry which is preliminary data.</text>
</comment>
<proteinExistence type="predicted"/>
<gene>
    <name evidence="1" type="ORF">PR048_000720</name>
</gene>
<sequence>MLSQSQGLNNMEHHKLDSGRAHKVEHYNAVQIVRTAPCCFRSYQNSDLNLIDKIVKLLKPFYAATENISNEQKLISEAIPIINGLIQDLNKPSEKYSCHVNPVKT</sequence>
<protein>
    <submittedName>
        <fullName evidence="1">Uncharacterized protein</fullName>
    </submittedName>
</protein>